<feature type="transmembrane region" description="Helical" evidence="1">
    <location>
        <begin position="246"/>
        <end position="264"/>
    </location>
</feature>
<dbReference type="HOGENOM" id="CLU_915996_0_0_1"/>
<dbReference type="EMBL" id="DS268433">
    <property type="protein sequence ID" value="EFO97787.1"/>
    <property type="molecule type" value="Genomic_DNA"/>
</dbReference>
<name>E3MBU0_CAERE</name>
<feature type="transmembrane region" description="Helical" evidence="1">
    <location>
        <begin position="34"/>
        <end position="56"/>
    </location>
</feature>
<dbReference type="STRING" id="31234.E3MBU0"/>
<keyword evidence="1" id="KW-0472">Membrane</keyword>
<gene>
    <name evidence="2" type="ORF">CRE_15967</name>
</gene>
<accession>E3MBU0</accession>
<evidence type="ECO:0000313" key="2">
    <source>
        <dbReference type="EMBL" id="EFO97787.1"/>
    </source>
</evidence>
<dbReference type="FunCoup" id="E3MBU0">
    <property type="interactions" value="1223"/>
</dbReference>
<feature type="transmembrane region" description="Helical" evidence="1">
    <location>
        <begin position="150"/>
        <end position="177"/>
    </location>
</feature>
<sequence length="319" mass="36381">MSYYSNAELRQLQRLLAEQEAMARKILWTSGGSMGLMAICFLVCLPFYFAAFIRNLHAYGKSPFLPLITYTYRTIRYNYIGFFVSIIFTGIILAALEGAVRNVSFLIGFTFAIIWFTASYQLIISIISIHRFINSRQSEELRGTLSRKNVMILMMVILFYVIMKDIAMIYGIGFAVVEKKVGMVENVTLYYSVRISAIFATKIMFFFIQMVSITHQMFLFIAMAFQFSIKEPPTSHAEYVIATHTKYIGAIKLIVGTVCFACVLLKYEELVATSLFFGIDFFLVPLVIEITEIKANPNIIVPVPICIPTIEIQKVPIKY</sequence>
<reference evidence="2" key="1">
    <citation type="submission" date="2007-07" db="EMBL/GenBank/DDBJ databases">
        <title>PCAP assembly of the Caenorhabditis remanei genome.</title>
        <authorList>
            <consortium name="The Caenorhabditis remanei Sequencing Consortium"/>
            <person name="Wilson R.K."/>
        </authorList>
    </citation>
    <scope>NUCLEOTIDE SEQUENCE [LARGE SCALE GENOMIC DNA]</scope>
    <source>
        <strain evidence="2">PB4641</strain>
    </source>
</reference>
<dbReference type="AlphaFoldDB" id="E3MBU0"/>
<organism evidence="3">
    <name type="scientific">Caenorhabditis remanei</name>
    <name type="common">Caenorhabditis vulgaris</name>
    <dbReference type="NCBI Taxonomy" id="31234"/>
    <lineage>
        <taxon>Eukaryota</taxon>
        <taxon>Metazoa</taxon>
        <taxon>Ecdysozoa</taxon>
        <taxon>Nematoda</taxon>
        <taxon>Chromadorea</taxon>
        <taxon>Rhabditida</taxon>
        <taxon>Rhabditina</taxon>
        <taxon>Rhabditomorpha</taxon>
        <taxon>Rhabditoidea</taxon>
        <taxon>Rhabditidae</taxon>
        <taxon>Peloderinae</taxon>
        <taxon>Caenorhabditis</taxon>
    </lineage>
</organism>
<dbReference type="InterPro" id="IPR018817">
    <property type="entry name" value="7TM_GPCR_serpentine_rcpt_Srz"/>
</dbReference>
<dbReference type="Pfam" id="PF10325">
    <property type="entry name" value="7TM_GPCR_Srz"/>
    <property type="match status" value="1"/>
</dbReference>
<feature type="transmembrane region" description="Helical" evidence="1">
    <location>
        <begin position="270"/>
        <end position="288"/>
    </location>
</feature>
<keyword evidence="1" id="KW-0812">Transmembrane</keyword>
<evidence type="ECO:0000256" key="1">
    <source>
        <dbReference type="SAM" id="Phobius"/>
    </source>
</evidence>
<proteinExistence type="predicted"/>
<feature type="transmembrane region" description="Helical" evidence="1">
    <location>
        <begin position="197"/>
        <end position="225"/>
    </location>
</feature>
<dbReference type="InParanoid" id="E3MBU0"/>
<dbReference type="Proteomes" id="UP000008281">
    <property type="component" value="Unassembled WGS sequence"/>
</dbReference>
<evidence type="ECO:0000313" key="3">
    <source>
        <dbReference type="Proteomes" id="UP000008281"/>
    </source>
</evidence>
<protein>
    <submittedName>
        <fullName evidence="2">Uncharacterized protein</fullName>
    </submittedName>
</protein>
<keyword evidence="1" id="KW-1133">Transmembrane helix</keyword>
<dbReference type="eggNOG" id="ENOG502THXH">
    <property type="taxonomic scope" value="Eukaryota"/>
</dbReference>
<dbReference type="OMA" id="ANIVAWP"/>
<keyword evidence="3" id="KW-1185">Reference proteome</keyword>
<feature type="transmembrane region" description="Helical" evidence="1">
    <location>
        <begin position="102"/>
        <end position="129"/>
    </location>
</feature>
<feature type="transmembrane region" description="Helical" evidence="1">
    <location>
        <begin position="77"/>
        <end position="96"/>
    </location>
</feature>